<sequence>MQALVELDQATTAVVRCAHAAVPSVDWQEVVMRTRIAPLGNVSSLQFTFRLADGRIGTGIEPVREAERLLDDATFAHWRLTQDLGLPRWYMMTVRLERSGKYSVDFEYRDDYQEGDIMKPLE</sequence>
<keyword evidence="2" id="KW-1185">Reference proteome</keyword>
<accession>A0ABU1Z8D2</accession>
<evidence type="ECO:0000313" key="1">
    <source>
        <dbReference type="EMBL" id="MDR7296708.1"/>
    </source>
</evidence>
<comment type="caution">
    <text evidence="1">The sequence shown here is derived from an EMBL/GenBank/DDBJ whole genome shotgun (WGS) entry which is preliminary data.</text>
</comment>
<proteinExistence type="predicted"/>
<name>A0ABU1Z8D2_9BURK</name>
<dbReference type="Proteomes" id="UP001180536">
    <property type="component" value="Unassembled WGS sequence"/>
</dbReference>
<reference evidence="1 2" key="1">
    <citation type="submission" date="2023-07" db="EMBL/GenBank/DDBJ databases">
        <title>Sorghum-associated microbial communities from plants grown in Nebraska, USA.</title>
        <authorList>
            <person name="Schachtman D."/>
        </authorList>
    </citation>
    <scope>NUCLEOTIDE SEQUENCE [LARGE SCALE GENOMIC DNA]</scope>
    <source>
        <strain evidence="1 2">BE310</strain>
    </source>
</reference>
<organism evidence="1 2">
    <name type="scientific">Pelomonas aquatica</name>
    <dbReference type="NCBI Taxonomy" id="431058"/>
    <lineage>
        <taxon>Bacteria</taxon>
        <taxon>Pseudomonadati</taxon>
        <taxon>Pseudomonadota</taxon>
        <taxon>Betaproteobacteria</taxon>
        <taxon>Burkholderiales</taxon>
        <taxon>Sphaerotilaceae</taxon>
        <taxon>Roseateles</taxon>
    </lineage>
</organism>
<dbReference type="InterPro" id="IPR036170">
    <property type="entry name" value="YezG-like_sf"/>
</dbReference>
<dbReference type="EMBL" id="JAVDXQ010000003">
    <property type="protein sequence ID" value="MDR7296708.1"/>
    <property type="molecule type" value="Genomic_DNA"/>
</dbReference>
<protein>
    <submittedName>
        <fullName evidence="1">Uncharacterized protein</fullName>
    </submittedName>
</protein>
<evidence type="ECO:0000313" key="2">
    <source>
        <dbReference type="Proteomes" id="UP001180536"/>
    </source>
</evidence>
<dbReference type="RefSeq" id="WP_056874468.1">
    <property type="nucleotide sequence ID" value="NZ_JAVDXQ010000003.1"/>
</dbReference>
<dbReference type="SUPFAM" id="SSF160424">
    <property type="entry name" value="BH3703-like"/>
    <property type="match status" value="1"/>
</dbReference>
<gene>
    <name evidence="1" type="ORF">J2X16_002055</name>
</gene>